<keyword evidence="4" id="KW-0648">Protein biosynthesis</keyword>
<evidence type="ECO:0000313" key="4">
    <source>
        <dbReference type="EMBL" id="NLE31318.1"/>
    </source>
</evidence>
<comment type="similarity">
    <text evidence="1">Belongs to the elongation factor P family.</text>
</comment>
<dbReference type="GO" id="GO:0043043">
    <property type="term" value="P:peptide biosynthetic process"/>
    <property type="evidence" value="ECO:0007669"/>
    <property type="project" value="InterPro"/>
</dbReference>
<dbReference type="InterPro" id="IPR012340">
    <property type="entry name" value="NA-bd_OB-fold"/>
</dbReference>
<dbReference type="SUPFAM" id="SSF50249">
    <property type="entry name" value="Nucleic acid-binding proteins"/>
    <property type="match status" value="2"/>
</dbReference>
<dbReference type="Pfam" id="PF08207">
    <property type="entry name" value="EFP_N"/>
    <property type="match status" value="1"/>
</dbReference>
<dbReference type="Gene3D" id="2.40.50.140">
    <property type="entry name" value="Nucleic acid-binding proteins"/>
    <property type="match status" value="2"/>
</dbReference>
<gene>
    <name evidence="4" type="ORF">GX618_03550</name>
</gene>
<proteinExistence type="inferred from homology"/>
<keyword evidence="4" id="KW-0251">Elongation factor</keyword>
<dbReference type="PROSITE" id="PS01275">
    <property type="entry name" value="EFP"/>
    <property type="match status" value="1"/>
</dbReference>
<dbReference type="SUPFAM" id="SSF50104">
    <property type="entry name" value="Translation proteins SH3-like domain"/>
    <property type="match status" value="1"/>
</dbReference>
<dbReference type="InterPro" id="IPR013185">
    <property type="entry name" value="Transl_elong_KOW-like"/>
</dbReference>
<dbReference type="InterPro" id="IPR020599">
    <property type="entry name" value="Transl_elong_fac_P/YeiP"/>
</dbReference>
<dbReference type="InterPro" id="IPR015365">
    <property type="entry name" value="Elong-fact-P_C"/>
</dbReference>
<accession>A0A847EUW9</accession>
<dbReference type="FunFam" id="2.40.50.140:FF:000009">
    <property type="entry name" value="Elongation factor P"/>
    <property type="match status" value="1"/>
</dbReference>
<feature type="domain" description="Elongation factor P C-terminal" evidence="2">
    <location>
        <begin position="129"/>
        <end position="184"/>
    </location>
</feature>
<evidence type="ECO:0000256" key="1">
    <source>
        <dbReference type="ARBA" id="ARBA00009479"/>
    </source>
</evidence>
<protein>
    <submittedName>
        <fullName evidence="4">Elongation factor P</fullName>
    </submittedName>
</protein>
<dbReference type="PIRSF" id="PIRSF005901">
    <property type="entry name" value="EF-P"/>
    <property type="match status" value="1"/>
</dbReference>
<dbReference type="PANTHER" id="PTHR30053:SF14">
    <property type="entry name" value="TRANSLATION ELONGATION FACTOR KOW-LIKE DOMAIN-CONTAINING PROTEIN"/>
    <property type="match status" value="1"/>
</dbReference>
<sequence length="186" mass="20772">MPLTDQPVKGMYIREEERIFLLQDRKLKTQGRQGGLVIMKLKALDNGQIINKTVKSGTKVEYVNPETKEVQYLYSDDSSAYFMDMETFETINIPKDVIGSYLNFLKEGDSILILSYEGKVLTVKENSSVVLEVTTADDAVKGNTANSATKLVTVETGYQLHVPLFIKTGDKIKINTETGEYSGKSN</sequence>
<dbReference type="SMART" id="SM01185">
    <property type="entry name" value="EFP"/>
    <property type="match status" value="1"/>
</dbReference>
<dbReference type="Proteomes" id="UP000554004">
    <property type="component" value="Unassembled WGS sequence"/>
</dbReference>
<dbReference type="InterPro" id="IPR001059">
    <property type="entry name" value="Transl_elong_P/YeiP_cen"/>
</dbReference>
<dbReference type="InterPro" id="IPR013852">
    <property type="entry name" value="Transl_elong_P/YeiP_CS"/>
</dbReference>
<dbReference type="Gene3D" id="2.30.30.30">
    <property type="match status" value="1"/>
</dbReference>
<evidence type="ECO:0000259" key="2">
    <source>
        <dbReference type="SMART" id="SM00841"/>
    </source>
</evidence>
<evidence type="ECO:0000313" key="5">
    <source>
        <dbReference type="Proteomes" id="UP000554004"/>
    </source>
</evidence>
<evidence type="ECO:0000259" key="3">
    <source>
        <dbReference type="SMART" id="SM01185"/>
    </source>
</evidence>
<name>A0A847EUW9_9BACT</name>
<dbReference type="CDD" id="cd05794">
    <property type="entry name" value="S1_EF-P_repeat_2"/>
    <property type="match status" value="1"/>
</dbReference>
<dbReference type="EMBL" id="JAAZAL010000123">
    <property type="protein sequence ID" value="NLE31318.1"/>
    <property type="molecule type" value="Genomic_DNA"/>
</dbReference>
<dbReference type="Pfam" id="PF09285">
    <property type="entry name" value="Elong-fact-P_C"/>
    <property type="match status" value="1"/>
</dbReference>
<dbReference type="NCBIfam" id="NF001810">
    <property type="entry name" value="PRK00529.1"/>
    <property type="match status" value="1"/>
</dbReference>
<dbReference type="FunFam" id="2.40.50.140:FF:000004">
    <property type="entry name" value="Elongation factor P"/>
    <property type="match status" value="1"/>
</dbReference>
<feature type="domain" description="Translation elongation factor P/YeiP central" evidence="3">
    <location>
        <begin position="67"/>
        <end position="121"/>
    </location>
</feature>
<reference evidence="4 5" key="1">
    <citation type="journal article" date="2020" name="Biotechnol. Biofuels">
        <title>New insights from the biogas microbiome by comprehensive genome-resolved metagenomics of nearly 1600 species originating from multiple anaerobic digesters.</title>
        <authorList>
            <person name="Campanaro S."/>
            <person name="Treu L."/>
            <person name="Rodriguez-R L.M."/>
            <person name="Kovalovszki A."/>
            <person name="Ziels R.M."/>
            <person name="Maus I."/>
            <person name="Zhu X."/>
            <person name="Kougias P.G."/>
            <person name="Basile A."/>
            <person name="Luo G."/>
            <person name="Schluter A."/>
            <person name="Konstantinidis K.T."/>
            <person name="Angelidaki I."/>
        </authorList>
    </citation>
    <scope>NUCLEOTIDE SEQUENCE [LARGE SCALE GENOMIC DNA]</scope>
    <source>
        <strain evidence="4">AS06rmzACSIP_421</strain>
    </source>
</reference>
<dbReference type="GO" id="GO:0003746">
    <property type="term" value="F:translation elongation factor activity"/>
    <property type="evidence" value="ECO:0007669"/>
    <property type="project" value="UniProtKB-KW"/>
</dbReference>
<dbReference type="CDD" id="cd04470">
    <property type="entry name" value="S1_EF-P_repeat_1"/>
    <property type="match status" value="1"/>
</dbReference>
<dbReference type="AlphaFoldDB" id="A0A847EUW9"/>
<dbReference type="SMART" id="SM00841">
    <property type="entry name" value="Elong-fact-P_C"/>
    <property type="match status" value="1"/>
</dbReference>
<dbReference type="InterPro" id="IPR008991">
    <property type="entry name" value="Translation_prot_SH3-like_sf"/>
</dbReference>
<organism evidence="4 5">
    <name type="scientific">Candidatus Dojkabacteria bacterium</name>
    <dbReference type="NCBI Taxonomy" id="2099670"/>
    <lineage>
        <taxon>Bacteria</taxon>
        <taxon>Candidatus Dojkabacteria</taxon>
    </lineage>
</organism>
<dbReference type="PANTHER" id="PTHR30053">
    <property type="entry name" value="ELONGATION FACTOR P"/>
    <property type="match status" value="1"/>
</dbReference>
<dbReference type="Pfam" id="PF01132">
    <property type="entry name" value="EFP"/>
    <property type="match status" value="1"/>
</dbReference>
<comment type="caution">
    <text evidence="4">The sequence shown here is derived from an EMBL/GenBank/DDBJ whole genome shotgun (WGS) entry which is preliminary data.</text>
</comment>
<dbReference type="InterPro" id="IPR014722">
    <property type="entry name" value="Rib_uL2_dom2"/>
</dbReference>
<dbReference type="GO" id="GO:0005829">
    <property type="term" value="C:cytosol"/>
    <property type="evidence" value="ECO:0007669"/>
    <property type="project" value="UniProtKB-ARBA"/>
</dbReference>